<dbReference type="PANTHER" id="PTHR13420">
    <property type="entry name" value="UPF0235 PROTEIN C15ORF40"/>
    <property type="match status" value="1"/>
</dbReference>
<name>A0ABV3QYA1_9HYPH</name>
<dbReference type="EMBL" id="JBFOCI010000002">
    <property type="protein sequence ID" value="MEW9805918.1"/>
    <property type="molecule type" value="Genomic_DNA"/>
</dbReference>
<comment type="similarity">
    <text evidence="1 2">Belongs to the UPF0235 family.</text>
</comment>
<evidence type="ECO:0000313" key="3">
    <source>
        <dbReference type="EMBL" id="MEW9805918.1"/>
    </source>
</evidence>
<dbReference type="InterPro" id="IPR003746">
    <property type="entry name" value="DUF167"/>
</dbReference>
<keyword evidence="4" id="KW-1185">Reference proteome</keyword>
<dbReference type="NCBIfam" id="TIGR00251">
    <property type="entry name" value="DUF167 family protein"/>
    <property type="match status" value="1"/>
</dbReference>
<dbReference type="HAMAP" id="MF_00634">
    <property type="entry name" value="UPF0235"/>
    <property type="match status" value="1"/>
</dbReference>
<dbReference type="Proteomes" id="UP001556196">
    <property type="component" value="Unassembled WGS sequence"/>
</dbReference>
<evidence type="ECO:0000256" key="1">
    <source>
        <dbReference type="ARBA" id="ARBA00010364"/>
    </source>
</evidence>
<dbReference type="Gene3D" id="3.30.1200.10">
    <property type="entry name" value="YggU-like"/>
    <property type="match status" value="1"/>
</dbReference>
<dbReference type="Pfam" id="PF02594">
    <property type="entry name" value="DUF167"/>
    <property type="match status" value="1"/>
</dbReference>
<proteinExistence type="inferred from homology"/>
<accession>A0ABV3QYA1</accession>
<dbReference type="InterPro" id="IPR036591">
    <property type="entry name" value="YggU-like_sf"/>
</dbReference>
<evidence type="ECO:0000256" key="2">
    <source>
        <dbReference type="HAMAP-Rule" id="MF_00634"/>
    </source>
</evidence>
<comment type="caution">
    <text evidence="3">The sequence shown here is derived from an EMBL/GenBank/DDBJ whole genome shotgun (WGS) entry which is preliminary data.</text>
</comment>
<organism evidence="3 4">
    <name type="scientific">Mesorhizobium marinum</name>
    <dbReference type="NCBI Taxonomy" id="3228790"/>
    <lineage>
        <taxon>Bacteria</taxon>
        <taxon>Pseudomonadati</taxon>
        <taxon>Pseudomonadota</taxon>
        <taxon>Alphaproteobacteria</taxon>
        <taxon>Hyphomicrobiales</taxon>
        <taxon>Phyllobacteriaceae</taxon>
        <taxon>Mesorhizobium</taxon>
    </lineage>
</organism>
<evidence type="ECO:0000313" key="4">
    <source>
        <dbReference type="Proteomes" id="UP001556196"/>
    </source>
</evidence>
<dbReference type="SMART" id="SM01152">
    <property type="entry name" value="DUF167"/>
    <property type="match status" value="1"/>
</dbReference>
<protein>
    <recommendedName>
        <fullName evidence="2">UPF0235 protein ABUE31_07985</fullName>
    </recommendedName>
</protein>
<dbReference type="PANTHER" id="PTHR13420:SF7">
    <property type="entry name" value="UPF0235 PROTEIN C15ORF40"/>
    <property type="match status" value="1"/>
</dbReference>
<gene>
    <name evidence="3" type="ORF">ABUE31_07985</name>
</gene>
<sequence length="112" mass="11354">MTGAPGPYRKLPGGLDLAVRLTPRSSTDAIDGVQAAADGSVRVAVRVRAVPEKGAANAALERLLADRLDLPKSAVSIAAGATSRLKTVRLSGDADDIAAAIEDALARGAKQP</sequence>
<dbReference type="NCBIfam" id="NF002348">
    <property type="entry name" value="PRK01310.1"/>
    <property type="match status" value="1"/>
</dbReference>
<dbReference type="SUPFAM" id="SSF69786">
    <property type="entry name" value="YggU-like"/>
    <property type="match status" value="1"/>
</dbReference>
<dbReference type="RefSeq" id="WP_367722995.1">
    <property type="nucleotide sequence ID" value="NZ_JBFOCI010000002.1"/>
</dbReference>
<reference evidence="3 4" key="1">
    <citation type="submission" date="2024-06" db="EMBL/GenBank/DDBJ databases">
        <authorList>
            <person name="Tuo L."/>
        </authorList>
    </citation>
    <scope>NUCLEOTIDE SEQUENCE [LARGE SCALE GENOMIC DNA]</scope>
    <source>
        <strain evidence="3 4">ZMM04-5</strain>
    </source>
</reference>